<dbReference type="SUPFAM" id="SSF54593">
    <property type="entry name" value="Glyoxalase/Bleomycin resistance protein/Dihydroxybiphenyl dioxygenase"/>
    <property type="match status" value="1"/>
</dbReference>
<proteinExistence type="predicted"/>
<evidence type="ECO:0000259" key="1">
    <source>
        <dbReference type="PROSITE" id="PS51819"/>
    </source>
</evidence>
<dbReference type="InterPro" id="IPR029068">
    <property type="entry name" value="Glyas_Bleomycin-R_OHBP_Dase"/>
</dbReference>
<dbReference type="AlphaFoldDB" id="A0A017TCA1"/>
<dbReference type="PROSITE" id="PS51819">
    <property type="entry name" value="VOC"/>
    <property type="match status" value="1"/>
</dbReference>
<dbReference type="EMBL" id="ASRX01000016">
    <property type="protein sequence ID" value="EYF06435.1"/>
    <property type="molecule type" value="Genomic_DNA"/>
</dbReference>
<gene>
    <name evidence="2" type="ORF">CAP_1965</name>
</gene>
<dbReference type="CDD" id="cd07246">
    <property type="entry name" value="VOC_like"/>
    <property type="match status" value="1"/>
</dbReference>
<comment type="caution">
    <text evidence="2">The sequence shown here is derived from an EMBL/GenBank/DDBJ whole genome shotgun (WGS) entry which is preliminary data.</text>
</comment>
<dbReference type="InterPro" id="IPR004360">
    <property type="entry name" value="Glyas_Fos-R_dOase_dom"/>
</dbReference>
<dbReference type="PANTHER" id="PTHR34109">
    <property type="entry name" value="BNAUNNG04460D PROTEIN-RELATED"/>
    <property type="match status" value="1"/>
</dbReference>
<evidence type="ECO:0000313" key="2">
    <source>
        <dbReference type="EMBL" id="EYF06435.1"/>
    </source>
</evidence>
<dbReference type="Pfam" id="PF00903">
    <property type="entry name" value="Glyoxalase"/>
    <property type="match status" value="1"/>
</dbReference>
<sequence>MTTRVNPIPDGYKSAMPYLSVAGAAAAIAFYKEAFGAEETLRLEEPSGKVAHAEMRIGTASFSLADEYPEMNIRGPKSIGGTGVIIQVYVEDVDALFKRAEAAGATVKRAPTDEFYGDRSGTLEDPFGHVWMFQSHKEDVSPEEMKRRFAAFFTK</sequence>
<evidence type="ECO:0000313" key="3">
    <source>
        <dbReference type="Proteomes" id="UP000019678"/>
    </source>
</evidence>
<organism evidence="2 3">
    <name type="scientific">Chondromyces apiculatus DSM 436</name>
    <dbReference type="NCBI Taxonomy" id="1192034"/>
    <lineage>
        <taxon>Bacteria</taxon>
        <taxon>Pseudomonadati</taxon>
        <taxon>Myxococcota</taxon>
        <taxon>Polyangia</taxon>
        <taxon>Polyangiales</taxon>
        <taxon>Polyangiaceae</taxon>
        <taxon>Chondromyces</taxon>
    </lineage>
</organism>
<dbReference type="OrthoDB" id="9795306at2"/>
<dbReference type="InterPro" id="IPR037523">
    <property type="entry name" value="VOC_core"/>
</dbReference>
<reference evidence="2 3" key="1">
    <citation type="submission" date="2013-05" db="EMBL/GenBank/DDBJ databases">
        <title>Genome assembly of Chondromyces apiculatus DSM 436.</title>
        <authorList>
            <person name="Sharma G."/>
            <person name="Khatri I."/>
            <person name="Kaur C."/>
            <person name="Mayilraj S."/>
            <person name="Subramanian S."/>
        </authorList>
    </citation>
    <scope>NUCLEOTIDE SEQUENCE [LARGE SCALE GENOMIC DNA]</scope>
    <source>
        <strain evidence="2 3">DSM 436</strain>
    </source>
</reference>
<accession>A0A017TCA1</accession>
<dbReference type="PANTHER" id="PTHR34109:SF1">
    <property type="entry name" value="VOC DOMAIN-CONTAINING PROTEIN"/>
    <property type="match status" value="1"/>
</dbReference>
<protein>
    <submittedName>
        <fullName evidence="2">Glyoxalase family protein</fullName>
    </submittedName>
</protein>
<dbReference type="Gene3D" id="3.30.720.120">
    <property type="match status" value="1"/>
</dbReference>
<dbReference type="Gene3D" id="3.30.720.110">
    <property type="match status" value="1"/>
</dbReference>
<dbReference type="STRING" id="1192034.CAP_1965"/>
<name>A0A017TCA1_9BACT</name>
<dbReference type="eggNOG" id="COG2764">
    <property type="taxonomic scope" value="Bacteria"/>
</dbReference>
<dbReference type="Proteomes" id="UP000019678">
    <property type="component" value="Unassembled WGS sequence"/>
</dbReference>
<keyword evidence="3" id="KW-1185">Reference proteome</keyword>
<dbReference type="RefSeq" id="WP_044240045.1">
    <property type="nucleotide sequence ID" value="NZ_ASRX01000016.1"/>
</dbReference>
<feature type="domain" description="VOC" evidence="1">
    <location>
        <begin position="11"/>
        <end position="136"/>
    </location>
</feature>